<evidence type="ECO:0000256" key="1">
    <source>
        <dbReference type="SAM" id="MobiDB-lite"/>
    </source>
</evidence>
<evidence type="ECO:0000313" key="4">
    <source>
        <dbReference type="Proteomes" id="UP000182658"/>
    </source>
</evidence>
<dbReference type="SUPFAM" id="SSF47459">
    <property type="entry name" value="HLH, helix-loop-helix DNA-binding domain"/>
    <property type="match status" value="1"/>
</dbReference>
<dbReference type="Proteomes" id="UP000182658">
    <property type="component" value="Unassembled WGS sequence"/>
</dbReference>
<feature type="region of interest" description="Disordered" evidence="1">
    <location>
        <begin position="132"/>
        <end position="254"/>
    </location>
</feature>
<dbReference type="SMART" id="SM00353">
    <property type="entry name" value="HLH"/>
    <property type="match status" value="1"/>
</dbReference>
<dbReference type="InterPro" id="IPR036638">
    <property type="entry name" value="HLH_DNA-bd_sf"/>
</dbReference>
<dbReference type="EMBL" id="KV875098">
    <property type="protein sequence ID" value="OIW28749.1"/>
    <property type="molecule type" value="Genomic_DNA"/>
</dbReference>
<feature type="region of interest" description="Disordered" evidence="1">
    <location>
        <begin position="298"/>
        <end position="323"/>
    </location>
</feature>
<feature type="domain" description="BHLH" evidence="2">
    <location>
        <begin position="264"/>
        <end position="344"/>
    </location>
</feature>
<dbReference type="PANTHER" id="PTHR47336:SF2">
    <property type="entry name" value="TRANSCRIPTION FACTOR HMS1-RELATED"/>
    <property type="match status" value="1"/>
</dbReference>
<reference evidence="3 4" key="1">
    <citation type="submission" date="2016-10" db="EMBL/GenBank/DDBJ databases">
        <title>Draft genome sequence of Coniochaeta ligniaria NRRL30616, a lignocellulolytic fungus for bioabatement of inhibitors in plant biomass hydrolysates.</title>
        <authorList>
            <consortium name="DOE Joint Genome Institute"/>
            <person name="Jimenez D.J."/>
            <person name="Hector R.E."/>
            <person name="Riley R."/>
            <person name="Sun H."/>
            <person name="Grigoriev I.V."/>
            <person name="Van Elsas J.D."/>
            <person name="Nichols N.N."/>
        </authorList>
    </citation>
    <scope>NUCLEOTIDE SEQUENCE [LARGE SCALE GENOMIC DNA]</scope>
    <source>
        <strain evidence="3 4">NRRL 30616</strain>
    </source>
</reference>
<feature type="compositionally biased region" description="Polar residues" evidence="1">
    <location>
        <begin position="298"/>
        <end position="312"/>
    </location>
</feature>
<proteinExistence type="predicted"/>
<dbReference type="InParanoid" id="A0A1J7IMZ5"/>
<name>A0A1J7IMZ5_9PEZI</name>
<feature type="compositionally biased region" description="Polar residues" evidence="1">
    <location>
        <begin position="132"/>
        <end position="146"/>
    </location>
</feature>
<accession>A0A1J7IMZ5</accession>
<evidence type="ECO:0000313" key="3">
    <source>
        <dbReference type="EMBL" id="OIW28749.1"/>
    </source>
</evidence>
<dbReference type="Gene3D" id="4.10.280.10">
    <property type="entry name" value="Helix-loop-helix DNA-binding domain"/>
    <property type="match status" value="1"/>
</dbReference>
<protein>
    <recommendedName>
        <fullName evidence="2">BHLH domain-containing protein</fullName>
    </recommendedName>
</protein>
<feature type="compositionally biased region" description="Basic and acidic residues" evidence="1">
    <location>
        <begin position="192"/>
        <end position="205"/>
    </location>
</feature>
<evidence type="ECO:0000259" key="2">
    <source>
        <dbReference type="PROSITE" id="PS50888"/>
    </source>
</evidence>
<dbReference type="GO" id="GO:0046983">
    <property type="term" value="F:protein dimerization activity"/>
    <property type="evidence" value="ECO:0007669"/>
    <property type="project" value="InterPro"/>
</dbReference>
<gene>
    <name evidence="3" type="ORF">CONLIGDRAFT_632970</name>
</gene>
<dbReference type="AlphaFoldDB" id="A0A1J7IMZ5"/>
<dbReference type="STRING" id="1408157.A0A1J7IMZ5"/>
<organism evidence="3 4">
    <name type="scientific">Coniochaeta ligniaria NRRL 30616</name>
    <dbReference type="NCBI Taxonomy" id="1408157"/>
    <lineage>
        <taxon>Eukaryota</taxon>
        <taxon>Fungi</taxon>
        <taxon>Dikarya</taxon>
        <taxon>Ascomycota</taxon>
        <taxon>Pezizomycotina</taxon>
        <taxon>Sordariomycetes</taxon>
        <taxon>Sordariomycetidae</taxon>
        <taxon>Coniochaetales</taxon>
        <taxon>Coniochaetaceae</taxon>
        <taxon>Coniochaeta</taxon>
    </lineage>
</organism>
<feature type="compositionally biased region" description="Basic residues" evidence="1">
    <location>
        <begin position="222"/>
        <end position="233"/>
    </location>
</feature>
<dbReference type="InterPro" id="IPR052099">
    <property type="entry name" value="Regulatory_TF_Diverse"/>
</dbReference>
<dbReference type="OrthoDB" id="3542681at2759"/>
<sequence>MAADQPTFFINELDMDFNEFSVPHLPSAGSFNTDSAEEYGAAGFEFMPWNDADCDYPQLDFPQSPFFKHPSYNSHKLPSSTAAPASYLAVDNLDVDWAWDKSISSSSYTYSRQRTESPVTESSYFGDAERCQQSLPNSAKSSATSQSDKKRGIVSSDRPSKRNCSEAVGTEPEPPMRCKREATIPSKSSTKSKPEGKAKARKSGDKTSPTSPTTSSQSSSGGKHKVQLRTSARKPKEAADNSSSSPTAPKDRDEGIIQGTDELQARQCHNLVEKQYRNRLNRQFENLLAVLPVDGECTSASASGRKTKTSVTDRGGAAAGVEGGERRLSKAEVLDMARQRIVTLEREYDSLQSERMGLHPNAVVVGDAVR</sequence>
<keyword evidence="4" id="KW-1185">Reference proteome</keyword>
<dbReference type="PANTHER" id="PTHR47336">
    <property type="entry name" value="TRANSCRIPTION FACTOR HMS1-RELATED"/>
    <property type="match status" value="1"/>
</dbReference>
<dbReference type="PROSITE" id="PS50888">
    <property type="entry name" value="BHLH"/>
    <property type="match status" value="1"/>
</dbReference>
<feature type="compositionally biased region" description="Low complexity" evidence="1">
    <location>
        <begin position="207"/>
        <end position="220"/>
    </location>
</feature>
<dbReference type="Pfam" id="PF00010">
    <property type="entry name" value="HLH"/>
    <property type="match status" value="1"/>
</dbReference>
<dbReference type="InterPro" id="IPR011598">
    <property type="entry name" value="bHLH_dom"/>
</dbReference>